<evidence type="ECO:0000313" key="1">
    <source>
        <dbReference type="EMBL" id="QYN79943.1"/>
    </source>
</evidence>
<reference evidence="1" key="1">
    <citation type="journal article" date="2021" name="Viruses">
        <title>Novel Viruses That Lyse Plant and Human Strains of Kosakonia cowanii.</title>
        <authorList>
            <person name="Petrzik K."/>
            <person name="Brazdova S."/>
            <person name="Krawczyk K."/>
        </authorList>
    </citation>
    <scope>NUCLEOTIDE SEQUENCE</scope>
</reference>
<keyword evidence="2" id="KW-1185">Reference proteome</keyword>
<dbReference type="GeneID" id="77953120"/>
<name>A0AAE8BFG2_9CAUD</name>
<organism evidence="1 2">
    <name type="scientific">Kosakonia phage Kc263</name>
    <dbReference type="NCBI Taxonomy" id="2863194"/>
    <lineage>
        <taxon>Viruses</taxon>
        <taxon>Duplodnaviria</taxon>
        <taxon>Heunggongvirae</taxon>
        <taxon>Uroviricota</taxon>
        <taxon>Caudoviricetes</taxon>
        <taxon>Chimalliviridae</taxon>
        <taxon>Branisovskavirus</taxon>
        <taxon>Branisovskavirus Kc263</taxon>
    </lineage>
</organism>
<sequence length="240" mass="28431">MEGQIVVEYADIRFVFTGTRNEVSGKFKERLALYKHEILLNESHLEDFSEFGILGYNSVLDLIKAYHRHILKLGVVLPFYYNHHFGVMMGRFKRSKPWRAGIEAQLVKYQEALHFPYEFNHRIKVKQDGVYLELYEPNKRKDSVKVLFKKEDNRRYSLFITIIFETSVQSTKSYSYDRDMGVENFDILVKQVNEWMTRAFNAVSQATRFKNLHNGTLDVLKEMKDDVNVVIDRLNKGWEI</sequence>
<protein>
    <submittedName>
        <fullName evidence="1">Uncharacterized protein</fullName>
    </submittedName>
</protein>
<dbReference type="Proteomes" id="UP000828443">
    <property type="component" value="Segment"/>
</dbReference>
<dbReference type="EMBL" id="MZ348422">
    <property type="protein sequence ID" value="QYN79943.1"/>
    <property type="molecule type" value="Genomic_DNA"/>
</dbReference>
<proteinExistence type="predicted"/>
<dbReference type="KEGG" id="vg:77953120"/>
<evidence type="ECO:0000313" key="2">
    <source>
        <dbReference type="Proteomes" id="UP000828443"/>
    </source>
</evidence>
<accession>A0AAE8BFG2</accession>
<dbReference type="RefSeq" id="YP_010676755.1">
    <property type="nucleotide sequence ID" value="NC_071015.1"/>
</dbReference>